<dbReference type="Gene3D" id="3.30.70.270">
    <property type="match status" value="2"/>
</dbReference>
<dbReference type="EMBL" id="JAINDJ010000002">
    <property type="protein sequence ID" value="KAG9458080.1"/>
    <property type="molecule type" value="Genomic_DNA"/>
</dbReference>
<dbReference type="InterPro" id="IPR043128">
    <property type="entry name" value="Rev_trsase/Diguanyl_cyclase"/>
</dbReference>
<dbReference type="CDD" id="cd00303">
    <property type="entry name" value="retropepsin_like"/>
    <property type="match status" value="1"/>
</dbReference>
<reference evidence="10 11" key="1">
    <citation type="submission" date="2021-07" db="EMBL/GenBank/DDBJ databases">
        <title>The Aristolochia fimbriata genome: insights into angiosperm evolution, floral development and chemical biosynthesis.</title>
        <authorList>
            <person name="Jiao Y."/>
        </authorList>
    </citation>
    <scope>NUCLEOTIDE SEQUENCE [LARGE SCALE GENOMIC DNA]</scope>
    <source>
        <strain evidence="10">IBCAS-2021</strain>
        <tissue evidence="10">Leaf</tissue>
    </source>
</reference>
<dbReference type="Pfam" id="PF17921">
    <property type="entry name" value="Integrase_H2C2"/>
    <property type="match status" value="1"/>
</dbReference>
<dbReference type="SUPFAM" id="SSF53098">
    <property type="entry name" value="Ribonuclease H-like"/>
    <property type="match status" value="1"/>
</dbReference>
<name>A0AAV7FD16_ARIFI</name>
<dbReference type="Proteomes" id="UP000825729">
    <property type="component" value="Unassembled WGS sequence"/>
</dbReference>
<evidence type="ECO:0000313" key="11">
    <source>
        <dbReference type="Proteomes" id="UP000825729"/>
    </source>
</evidence>
<feature type="region of interest" description="Disordered" evidence="8">
    <location>
        <begin position="464"/>
        <end position="494"/>
    </location>
</feature>
<feature type="region of interest" description="Disordered" evidence="8">
    <location>
        <begin position="562"/>
        <end position="610"/>
    </location>
</feature>
<keyword evidence="6" id="KW-0378">Hydrolase</keyword>
<dbReference type="Gene3D" id="1.10.340.70">
    <property type="match status" value="1"/>
</dbReference>
<dbReference type="InterPro" id="IPR050951">
    <property type="entry name" value="Retrovirus_Pol_polyprotein"/>
</dbReference>
<dbReference type="Pfam" id="PF17917">
    <property type="entry name" value="RT_RNaseH"/>
    <property type="match status" value="1"/>
</dbReference>
<dbReference type="InterPro" id="IPR005162">
    <property type="entry name" value="Retrotrans_gag_dom"/>
</dbReference>
<evidence type="ECO:0000256" key="6">
    <source>
        <dbReference type="ARBA" id="ARBA00022801"/>
    </source>
</evidence>
<dbReference type="GO" id="GO:0004519">
    <property type="term" value="F:endonuclease activity"/>
    <property type="evidence" value="ECO:0007669"/>
    <property type="project" value="UniProtKB-KW"/>
</dbReference>
<dbReference type="Pfam" id="PF00078">
    <property type="entry name" value="RVT_1"/>
    <property type="match status" value="1"/>
</dbReference>
<keyword evidence="3" id="KW-0548">Nucleotidyltransferase</keyword>
<feature type="domain" description="Integrase catalytic" evidence="9">
    <location>
        <begin position="1559"/>
        <end position="1726"/>
    </location>
</feature>
<dbReference type="CDD" id="cd01647">
    <property type="entry name" value="RT_LTR"/>
    <property type="match status" value="1"/>
</dbReference>
<dbReference type="InterPro" id="IPR041373">
    <property type="entry name" value="RT_RNaseH"/>
</dbReference>
<organism evidence="10 11">
    <name type="scientific">Aristolochia fimbriata</name>
    <name type="common">White veined hardy Dutchman's pipe vine</name>
    <dbReference type="NCBI Taxonomy" id="158543"/>
    <lineage>
        <taxon>Eukaryota</taxon>
        <taxon>Viridiplantae</taxon>
        <taxon>Streptophyta</taxon>
        <taxon>Embryophyta</taxon>
        <taxon>Tracheophyta</taxon>
        <taxon>Spermatophyta</taxon>
        <taxon>Magnoliopsida</taxon>
        <taxon>Magnoliidae</taxon>
        <taxon>Piperales</taxon>
        <taxon>Aristolochiaceae</taxon>
        <taxon>Aristolochia</taxon>
    </lineage>
</organism>
<dbReference type="SUPFAM" id="SSF56672">
    <property type="entry name" value="DNA/RNA polymerases"/>
    <property type="match status" value="1"/>
</dbReference>
<evidence type="ECO:0000313" key="10">
    <source>
        <dbReference type="EMBL" id="KAG9458080.1"/>
    </source>
</evidence>
<evidence type="ECO:0000256" key="1">
    <source>
        <dbReference type="ARBA" id="ARBA00012493"/>
    </source>
</evidence>
<evidence type="ECO:0000256" key="7">
    <source>
        <dbReference type="ARBA" id="ARBA00022918"/>
    </source>
</evidence>
<dbReference type="InterPro" id="IPR001584">
    <property type="entry name" value="Integrase_cat-core"/>
</dbReference>
<feature type="compositionally biased region" description="Polar residues" evidence="8">
    <location>
        <begin position="63"/>
        <end position="78"/>
    </location>
</feature>
<keyword evidence="11" id="KW-1185">Reference proteome</keyword>
<evidence type="ECO:0000256" key="2">
    <source>
        <dbReference type="ARBA" id="ARBA00022679"/>
    </source>
</evidence>
<dbReference type="PROSITE" id="PS50994">
    <property type="entry name" value="INTEGRASE"/>
    <property type="match status" value="1"/>
</dbReference>
<dbReference type="Gene3D" id="3.30.420.10">
    <property type="entry name" value="Ribonuclease H-like superfamily/Ribonuclease H"/>
    <property type="match status" value="1"/>
</dbReference>
<keyword evidence="4" id="KW-0540">Nuclease</keyword>
<dbReference type="Pfam" id="PF00665">
    <property type="entry name" value="rve"/>
    <property type="match status" value="1"/>
</dbReference>
<dbReference type="InterPro" id="IPR021109">
    <property type="entry name" value="Peptidase_aspartic_dom_sf"/>
</dbReference>
<dbReference type="GO" id="GO:0016787">
    <property type="term" value="F:hydrolase activity"/>
    <property type="evidence" value="ECO:0007669"/>
    <property type="project" value="UniProtKB-KW"/>
</dbReference>
<feature type="region of interest" description="Disordered" evidence="8">
    <location>
        <begin position="38"/>
        <end position="86"/>
    </location>
</feature>
<evidence type="ECO:0000256" key="4">
    <source>
        <dbReference type="ARBA" id="ARBA00022722"/>
    </source>
</evidence>
<dbReference type="GO" id="GO:0015074">
    <property type="term" value="P:DNA integration"/>
    <property type="evidence" value="ECO:0007669"/>
    <property type="project" value="InterPro"/>
</dbReference>
<evidence type="ECO:0000259" key="9">
    <source>
        <dbReference type="PROSITE" id="PS50994"/>
    </source>
</evidence>
<keyword evidence="7" id="KW-0695">RNA-directed DNA polymerase</keyword>
<keyword evidence="5" id="KW-0255">Endonuclease</keyword>
<accession>A0AAV7FD16</accession>
<feature type="compositionally biased region" description="Basic and acidic residues" evidence="8">
    <location>
        <begin position="582"/>
        <end position="595"/>
    </location>
</feature>
<proteinExistence type="predicted"/>
<sequence>MEGDKSEFCEDQRRSFTIPIEAKLGKKLPGTTEDLVTKNQINPSQDSGVEHLQSGGPKAEIGSRNQATSSPHISSFPTHNGFKLREHGKDYRRKVLMRFMTRSRGTPAQEIDSEPERTLRQKLIEKQNQSNPKFQEDMEHIEDTLDEQALRPRRTMEDFVNQSPNTNRTSIITPSVQANNFDFKPQLLLMLQTHYLFSGLANEDPNDHLERFLDLCATFKYNGVSDDAARLRLFKFTLGGRAKTWLNTLPAGSIATWEDLQKKFLGKYFQPAKTIKLRNKILQFLQEPEEHLSEAWERFNGLLKRCPNHKIELWSQIETFYNGLNINTRSMIDAAAGGSINKKTPEEVHELIEEMTANMYSYPMERASKKPAGIYKLDSATATQAQLEALQQQFANFQQQSNPIVASICGTCGGGHVVFECQGNVYSLNSIPEHTNFVGNSRMMDPYSNTYNPGWKNHPNFSWNNANQSRQNPPGFKPLQTNTQQKEEPQREDDSKIIRAIYAELQSMKTLQTEVQSIKQSVTLLTTQVNQLNRDVYERPRGALPSNSEINPKEQVKAITLRSGKTLEEHQTKEQPTIEEEGTQKGEEKNEKEKVSPPASPRRKKGKDALPITDIDIRHLPYPSRAKYAILESSFARFLETFQKLQINLPLLEALKQIPLYGKFLKEVLSGKRKIEDKGTVVLNENCSAILKNGLPRKLKDSGSFTIPCEIGSNKFANALCDLGASVNLMTLSLCRYLKLGEPQETGITLQFADRSTKIPEGVMEDVLVKIQDFIYLCDFVVLDMEVDKNLPIILGRPFLATTGAIIDCKQGNLTLRLNNDTINFNIKEAMKQPAIPHDDFCLSIDVIDSCVAEIEEEERADAAEEGGLIHIENEDPSIKEASGALEAERKEELAAEIKEQGAPEAPKSELKPLPSNLKFVFLEENDKPVIISSCLTSLEEKKLIEVLSKHKKAIGWSLADIEGISPTICTHRILMEDNYKPSIQPQRRLNPTLQEVVKKEVIKLLDAGIIYPISDSEWVSPVQVVPKKGGTTVIHNENNELIPTRTVTGWRVCIDYRKLNAATRKDHFPLPFIDKMLERLAGNKFYYFLDGYSGYFQIPIAPEDQEKTTFTCPYGTFAYRRMPFGLCNAPATFQRCMMALFHDMIGKMMEIFMDDFTVYGLTFETCLQHLELVLERCEEKKLVLNWEKCHFMVRDGIVLGHKISEKGIEVDKAKIEVIEKLPSPTSVKGIRSFLGHAGFYRRFIKDFSKIAKPLSNLLSKDVKFDFNAECLLAFDLLKQKLISSPIIVSPDWNLPFELMCDASDFALGAALGQRKEKVFHTISYASHTLTGPQLNYTTTEEELMAVVFAFEKFRSYLIGSKVIVWTDHAALIYLFAKKDSKPRLIRWILLLQEFDIEIKDKKGAENVVADHLSRLKVEIKDGEVSELFPDERICQVSTSKVPWYADIANFVCSKWVPKHFTYQQRKKLMADSKHYYWEDPFLYKICPYQVIRRCVKEEEATLILSHCHDREIGGHHSANRTAAKVLQSGFFWPTLFRDAKRYVQSCDRCQRTGNISRRNEMPLNNILECECFDVWGIDFMGPFPPSFGYMYILVAVDYVTRWVEAIATRTNDAKVVIEFLKKNIFCRFGTPRAIISDGGKHFCNSSFKSLLKKYGVTHKVATPYHAQTSGQVEVSNRELKRILEKTVNTSRRDWKTKLDDALWAYRTAFKTPIGMTPYRLVYGKACHLPLELEYKAYWATKFLNFDIKAAGESRLLQLNALDELRYWSYENAKLYKEKTKKWHDEHILPKEFQPGQLVLLFNSRLRLFPGKLRSKWTGPFVVEKVLKSGAVEIRNPKDQSTFIVNGQRLKRYISPDFNQERTFTILSD</sequence>
<dbReference type="Gene3D" id="3.10.10.10">
    <property type="entry name" value="HIV Type 1 Reverse Transcriptase, subunit A, domain 1"/>
    <property type="match status" value="1"/>
</dbReference>
<dbReference type="Gene3D" id="2.40.70.10">
    <property type="entry name" value="Acid Proteases"/>
    <property type="match status" value="1"/>
</dbReference>
<dbReference type="PANTHER" id="PTHR37984">
    <property type="entry name" value="PROTEIN CBG26694"/>
    <property type="match status" value="1"/>
</dbReference>
<dbReference type="GO" id="GO:0003964">
    <property type="term" value="F:RNA-directed DNA polymerase activity"/>
    <property type="evidence" value="ECO:0007669"/>
    <property type="project" value="UniProtKB-KW"/>
</dbReference>
<dbReference type="InterPro" id="IPR036397">
    <property type="entry name" value="RNaseH_sf"/>
</dbReference>
<dbReference type="FunFam" id="3.30.70.270:FF:000020">
    <property type="entry name" value="Transposon Tf2-6 polyprotein-like Protein"/>
    <property type="match status" value="1"/>
</dbReference>
<protein>
    <recommendedName>
        <fullName evidence="1">RNA-directed DNA polymerase</fullName>
        <ecNumber evidence="1">2.7.7.49</ecNumber>
    </recommendedName>
</protein>
<dbReference type="EC" id="2.7.7.49" evidence="1"/>
<feature type="compositionally biased region" description="Polar residues" evidence="8">
    <location>
        <begin position="38"/>
        <end position="47"/>
    </location>
</feature>
<dbReference type="InterPro" id="IPR012337">
    <property type="entry name" value="RNaseH-like_sf"/>
</dbReference>
<evidence type="ECO:0000256" key="8">
    <source>
        <dbReference type="SAM" id="MobiDB-lite"/>
    </source>
</evidence>
<gene>
    <name evidence="10" type="ORF">H6P81_002588</name>
</gene>
<comment type="caution">
    <text evidence="10">The sequence shown here is derived from an EMBL/GenBank/DDBJ whole genome shotgun (WGS) entry which is preliminary data.</text>
</comment>
<dbReference type="CDD" id="cd09274">
    <property type="entry name" value="RNase_HI_RT_Ty3"/>
    <property type="match status" value="1"/>
</dbReference>
<dbReference type="Pfam" id="PF03732">
    <property type="entry name" value="Retrotrans_gag"/>
    <property type="match status" value="1"/>
</dbReference>
<dbReference type="PANTHER" id="PTHR37984:SF5">
    <property type="entry name" value="PROTEIN NYNRIN-LIKE"/>
    <property type="match status" value="1"/>
</dbReference>
<feature type="compositionally biased region" description="Basic and acidic residues" evidence="8">
    <location>
        <begin position="485"/>
        <end position="494"/>
    </location>
</feature>
<dbReference type="InterPro" id="IPR041588">
    <property type="entry name" value="Integrase_H2C2"/>
</dbReference>
<keyword evidence="2" id="KW-0808">Transferase</keyword>
<evidence type="ECO:0000256" key="5">
    <source>
        <dbReference type="ARBA" id="ARBA00022759"/>
    </source>
</evidence>
<dbReference type="InterPro" id="IPR000477">
    <property type="entry name" value="RT_dom"/>
</dbReference>
<evidence type="ECO:0000256" key="3">
    <source>
        <dbReference type="ARBA" id="ARBA00022695"/>
    </source>
</evidence>
<dbReference type="GO" id="GO:0003676">
    <property type="term" value="F:nucleic acid binding"/>
    <property type="evidence" value="ECO:0007669"/>
    <property type="project" value="InterPro"/>
</dbReference>
<dbReference type="InterPro" id="IPR043502">
    <property type="entry name" value="DNA/RNA_pol_sf"/>
</dbReference>